<sequence length="716" mass="82563">MNAISRWLFGTREYRVHLLGHDACGKTSLLRRLAFNSVPEDLIPTEFFEVETVTYPANHSWVIWEMRTTRRNLPLIYRGFNPYTLVLWLHDCTRNDEGLPDTFEQVADEMVRRGCRFLWVGLNKQDDSSVNEKIVQEARQMYGKALLKYKGDLTWKIFPHKLSGKTGEGTIELLDEFHDTVRKVNLMEWNKVTQEMITPNPQLPQEPRPEEDLSTEQLHTRLQEHIQQDALDADAFWTGFLKGELPKWNHYTHLRAVYFLILNSERKGDVWKLGEDVAAALTGFKIKAPKLLDAMPPRFSVTLSTFWTLQLQRTIQAYRKYTMSPDLPSCGEFNEVLRHSPFLMNQHLWVAHYSYDPDKRRPAWPDRFSAPDLRRLDMQTEYLADPATLPVPSSGPDKLLRYAYGVMQYVRKTGTQCGVAVEDALVALQQAIIRSRRYDETVPSYSETQAYFWIQIVDAALRSLDGARKEKPIETDGMSFGAFQQIFAIDPESWKQYYTKKVWEGTGSRSRFVMPDRRPLPSVIAFDEERARRMVLLDRSNDLKPPLPPSIEERLFRFRMLRQEIADEDQLSTPSITSHGHLIFYLYTAFTKQDNDNDGKPKTLAQRARILFSELSGPMVAGATQRNFWIQQVGVAMSHSMALPVSGTDHSTLAEFITSNAHLVFDNLPAVYYGPAVWNSAEARERIVAADRRRMGQIVELGEESEGEDWVHVKTG</sequence>
<keyword evidence="2" id="KW-0342">GTP-binding</keyword>
<dbReference type="Proteomes" id="UP001610334">
    <property type="component" value="Unassembled WGS sequence"/>
</dbReference>
<evidence type="ECO:0000313" key="4">
    <source>
        <dbReference type="Proteomes" id="UP001610334"/>
    </source>
</evidence>
<dbReference type="SUPFAM" id="SSF52540">
    <property type="entry name" value="P-loop containing nucleoside triphosphate hydrolases"/>
    <property type="match status" value="1"/>
</dbReference>
<dbReference type="SMART" id="SM00177">
    <property type="entry name" value="ARF"/>
    <property type="match status" value="1"/>
</dbReference>
<dbReference type="Pfam" id="PF00025">
    <property type="entry name" value="Arf"/>
    <property type="match status" value="1"/>
</dbReference>
<dbReference type="EMBL" id="JBFXLT010000022">
    <property type="protein sequence ID" value="KAL2816561.1"/>
    <property type="molecule type" value="Genomic_DNA"/>
</dbReference>
<evidence type="ECO:0000256" key="1">
    <source>
        <dbReference type="ARBA" id="ARBA00022741"/>
    </source>
</evidence>
<keyword evidence="1" id="KW-0547">Nucleotide-binding</keyword>
<gene>
    <name evidence="3" type="ORF">BJX63DRAFT_139192</name>
</gene>
<dbReference type="InterPro" id="IPR006689">
    <property type="entry name" value="Small_GTPase_ARF/SAR"/>
</dbReference>
<comment type="caution">
    <text evidence="3">The sequence shown here is derived from an EMBL/GenBank/DDBJ whole genome shotgun (WGS) entry which is preliminary data.</text>
</comment>
<dbReference type="InterPro" id="IPR027417">
    <property type="entry name" value="P-loop_NTPase"/>
</dbReference>
<evidence type="ECO:0000256" key="2">
    <source>
        <dbReference type="ARBA" id="ARBA00023134"/>
    </source>
</evidence>
<reference evidence="3 4" key="1">
    <citation type="submission" date="2024-07" db="EMBL/GenBank/DDBJ databases">
        <title>Section-level genome sequencing and comparative genomics of Aspergillus sections Usti and Cavernicolus.</title>
        <authorList>
            <consortium name="Lawrence Berkeley National Laboratory"/>
            <person name="Nybo J.L."/>
            <person name="Vesth T.C."/>
            <person name="Theobald S."/>
            <person name="Frisvad J.C."/>
            <person name="Larsen T.O."/>
            <person name="Kjaerboelling I."/>
            <person name="Rothschild-Mancinelli K."/>
            <person name="Lyhne E.K."/>
            <person name="Kogle M.E."/>
            <person name="Barry K."/>
            <person name="Clum A."/>
            <person name="Na H."/>
            <person name="Ledsgaard L."/>
            <person name="Lin J."/>
            <person name="Lipzen A."/>
            <person name="Kuo A."/>
            <person name="Riley R."/>
            <person name="Mondo S."/>
            <person name="Labutti K."/>
            <person name="Haridas S."/>
            <person name="Pangalinan J."/>
            <person name="Salamov A.A."/>
            <person name="Simmons B.A."/>
            <person name="Magnuson J.K."/>
            <person name="Chen J."/>
            <person name="Drula E."/>
            <person name="Henrissat B."/>
            <person name="Wiebenga A."/>
            <person name="Lubbers R.J."/>
            <person name="Gomes A.C."/>
            <person name="Makela M.R."/>
            <person name="Stajich J."/>
            <person name="Grigoriev I.V."/>
            <person name="Mortensen U.H."/>
            <person name="De Vries R.P."/>
            <person name="Baker S.E."/>
            <person name="Andersen M.R."/>
        </authorList>
    </citation>
    <scope>NUCLEOTIDE SEQUENCE [LARGE SCALE GENOMIC DNA]</scope>
    <source>
        <strain evidence="3 4">CBS 588.65</strain>
    </source>
</reference>
<accession>A0ABR4HM49</accession>
<organism evidence="3 4">
    <name type="scientific">Aspergillus granulosus</name>
    <dbReference type="NCBI Taxonomy" id="176169"/>
    <lineage>
        <taxon>Eukaryota</taxon>
        <taxon>Fungi</taxon>
        <taxon>Dikarya</taxon>
        <taxon>Ascomycota</taxon>
        <taxon>Pezizomycotina</taxon>
        <taxon>Eurotiomycetes</taxon>
        <taxon>Eurotiomycetidae</taxon>
        <taxon>Eurotiales</taxon>
        <taxon>Aspergillaceae</taxon>
        <taxon>Aspergillus</taxon>
        <taxon>Aspergillus subgen. Nidulantes</taxon>
    </lineage>
</organism>
<dbReference type="Gene3D" id="3.40.50.300">
    <property type="entry name" value="P-loop containing nucleotide triphosphate hydrolases"/>
    <property type="match status" value="1"/>
</dbReference>
<protein>
    <submittedName>
        <fullName evidence="3">Uncharacterized protein</fullName>
    </submittedName>
</protein>
<proteinExistence type="predicted"/>
<name>A0ABR4HM49_9EURO</name>
<evidence type="ECO:0000313" key="3">
    <source>
        <dbReference type="EMBL" id="KAL2816561.1"/>
    </source>
</evidence>
<keyword evidence="4" id="KW-1185">Reference proteome</keyword>